<accession>A0A078ARS8</accession>
<feature type="compositionally biased region" description="Low complexity" evidence="1">
    <location>
        <begin position="984"/>
        <end position="996"/>
    </location>
</feature>
<dbReference type="InParanoid" id="A0A078ARS8"/>
<dbReference type="EMBL" id="CCKQ01013234">
    <property type="protein sequence ID" value="CDW84879.1"/>
    <property type="molecule type" value="Genomic_DNA"/>
</dbReference>
<sequence length="1173" mass="135574">MASNLNPNGHQNAQNLNDALTKIKPQKAQDHIYQSMSDGVKQTLAEFGLLDRDLSDNEIDQKERKHSMKLIMDSFQMLKNRRQNRILSQSIIQSQTTLRRDIGKYFDKQILILDVSEDPSISHVDQRLNAKALKRKLVKVLHSKIEKLKEKISRKRQLKQHQKKNRLEKNQDQQQQKLQTRKESIELNEEKEVLIRLQPLTMSSKDYVQKQKSTNSHLQFRLKINMKYAAANCKKQKSVRDIINFICQKWQLRRSQVELRLCRSPAEIVQQDSRSLHKFDYKSQTKIVDLLKMESQNTTQKQLQEMNSMNNKLTLYLLYDIKINASQQEEGFDSDNEYDSENPDYSSSRSQQSRSSSDEESKAAGKDEELGDDFADIFTDILSIMVLQKKQKVNSPRYRGGGANPLNELQQDSVLFNKKPEKILKAIGQNPEVPDFIQGLEYYSQLRSSVQGSVVSNQNQGFRSLSQNNKDKKQETLSFSKSLNNQSVSTFEQKLEKFGRKNTQPSQEQQNKNSDQHFQNSPRHQQNDAKQSIIFHKIYSPSSSRQSAFQPVQKISNCHNESQTQSNQNDIRSNQVGAKITSFKQYFESKKQSSAGPSQCPSIQANPNENIGKRNDACIAKQGPQHQIQQILERKLNQRSNSQDSISAVDYNNQTDSMQCKENLTTSNFINLNFGNINKRSRQDPEQKPLSVKQQRSSNSNILFGGDKGRIQGGNIGFQDEENSIMRTYGFGQNSMNNLLWQNNSNIFPTASNMVGGFGMPKQNNNFNAMQGQASSRLSLSPQQYGYMNGQFENSNMMPFGSQMINFKNQNQLTGNYEQNYNPFSVRTPFMNESNLPFSNQINASITPKKLVFKDQEENNNADKLAKAADKIKQQTKEPINKIKDFHIPTQTNNASIEQTKEQNQQINEDSQSKIDVEQAQESQNRVDSCNVLPHPDQIFPKGYQDDAKKTAPKPKRQSPIKKDTSNTDRKQKERKDKDDKNQNKQNQTSNQQQQQYPQIPPFPMMPGYGIPPFQPAFYPFQQTFINNYNLKLCQETRENNNLMFFNQQNFTQNLNTDKKKNKKEQTSQQQNQAFSMQQNQQQETSTNKKKQSKSQGATNYANQQQQQQQHQQYINAQMRNQYFQYYQSVYGPNFNNHNMAPQANPYFYSLINQNENNIKKDKTLESNQKSKK</sequence>
<gene>
    <name evidence="2" type="primary">Contig18625.g897</name>
    <name evidence="2" type="ORF">STYLEM_13948</name>
</gene>
<protein>
    <submittedName>
        <fullName evidence="2">Uncharacterized protein</fullName>
    </submittedName>
</protein>
<feature type="compositionally biased region" description="Basic residues" evidence="1">
    <location>
        <begin position="951"/>
        <end position="960"/>
    </location>
</feature>
<keyword evidence="3" id="KW-1185">Reference proteome</keyword>
<evidence type="ECO:0000313" key="2">
    <source>
        <dbReference type="EMBL" id="CDW84879.1"/>
    </source>
</evidence>
<feature type="compositionally biased region" description="Low complexity" evidence="1">
    <location>
        <begin position="346"/>
        <end position="355"/>
    </location>
</feature>
<feature type="compositionally biased region" description="Low complexity" evidence="1">
    <location>
        <begin position="1067"/>
        <end position="1086"/>
    </location>
</feature>
<feature type="compositionally biased region" description="Basic and acidic residues" evidence="1">
    <location>
        <begin position="961"/>
        <end position="983"/>
    </location>
</feature>
<feature type="region of interest" description="Disordered" evidence="1">
    <location>
        <begin position="152"/>
        <end position="182"/>
    </location>
</feature>
<feature type="region of interest" description="Disordered" evidence="1">
    <location>
        <begin position="497"/>
        <end position="528"/>
    </location>
</feature>
<dbReference type="Proteomes" id="UP000039865">
    <property type="component" value="Unassembled WGS sequence"/>
</dbReference>
<evidence type="ECO:0000256" key="1">
    <source>
        <dbReference type="SAM" id="MobiDB-lite"/>
    </source>
</evidence>
<dbReference type="AlphaFoldDB" id="A0A078ARS8"/>
<proteinExistence type="predicted"/>
<feature type="region of interest" description="Disordered" evidence="1">
    <location>
        <begin position="330"/>
        <end position="368"/>
    </location>
</feature>
<feature type="compositionally biased region" description="Polar residues" evidence="1">
    <location>
        <begin position="501"/>
        <end position="528"/>
    </location>
</feature>
<feature type="region of interest" description="Disordered" evidence="1">
    <location>
        <begin position="676"/>
        <end position="706"/>
    </location>
</feature>
<feature type="region of interest" description="Disordered" evidence="1">
    <location>
        <begin position="1057"/>
        <end position="1112"/>
    </location>
</feature>
<evidence type="ECO:0000313" key="3">
    <source>
        <dbReference type="Proteomes" id="UP000039865"/>
    </source>
</evidence>
<reference evidence="2 3" key="1">
    <citation type="submission" date="2014-06" db="EMBL/GenBank/DDBJ databases">
        <authorList>
            <person name="Swart Estienne"/>
        </authorList>
    </citation>
    <scope>NUCLEOTIDE SEQUENCE [LARGE SCALE GENOMIC DNA]</scope>
    <source>
        <strain evidence="2 3">130c</strain>
    </source>
</reference>
<feature type="compositionally biased region" description="Acidic residues" evidence="1">
    <location>
        <begin position="330"/>
        <end position="342"/>
    </location>
</feature>
<feature type="compositionally biased region" description="Polar residues" evidence="1">
    <location>
        <begin position="692"/>
        <end position="702"/>
    </location>
</feature>
<feature type="compositionally biased region" description="Basic residues" evidence="1">
    <location>
        <begin position="152"/>
        <end position="164"/>
    </location>
</feature>
<feature type="compositionally biased region" description="Basic and acidic residues" evidence="1">
    <location>
        <begin position="356"/>
        <end position="368"/>
    </location>
</feature>
<feature type="region of interest" description="Disordered" evidence="1">
    <location>
        <begin position="455"/>
        <end position="481"/>
    </location>
</feature>
<feature type="region of interest" description="Disordered" evidence="1">
    <location>
        <begin position="899"/>
        <end position="1009"/>
    </location>
</feature>
<organism evidence="2 3">
    <name type="scientific">Stylonychia lemnae</name>
    <name type="common">Ciliate</name>
    <dbReference type="NCBI Taxonomy" id="5949"/>
    <lineage>
        <taxon>Eukaryota</taxon>
        <taxon>Sar</taxon>
        <taxon>Alveolata</taxon>
        <taxon>Ciliophora</taxon>
        <taxon>Intramacronucleata</taxon>
        <taxon>Spirotrichea</taxon>
        <taxon>Stichotrichia</taxon>
        <taxon>Sporadotrichida</taxon>
        <taxon>Oxytrichidae</taxon>
        <taxon>Stylonychinae</taxon>
        <taxon>Stylonychia</taxon>
    </lineage>
</organism>
<name>A0A078ARS8_STYLE</name>
<feature type="compositionally biased region" description="Polar residues" evidence="1">
    <location>
        <begin position="899"/>
        <end position="910"/>
    </location>
</feature>